<proteinExistence type="predicted"/>
<protein>
    <submittedName>
        <fullName evidence="2">CubicO group peptidase (Beta-lactamase class C family)</fullName>
    </submittedName>
</protein>
<feature type="domain" description="Beta-lactamase-related" evidence="1">
    <location>
        <begin position="10"/>
        <end position="364"/>
    </location>
</feature>
<dbReference type="RefSeq" id="WP_114349530.1">
    <property type="nucleotide sequence ID" value="NZ_QPJL01000011.1"/>
</dbReference>
<dbReference type="EMBL" id="QPJL01000011">
    <property type="protein sequence ID" value="RCW82850.1"/>
    <property type="molecule type" value="Genomic_DNA"/>
</dbReference>
<dbReference type="Gene3D" id="3.40.710.10">
    <property type="entry name" value="DD-peptidase/beta-lactamase superfamily"/>
    <property type="match status" value="1"/>
</dbReference>
<dbReference type="InterPro" id="IPR012338">
    <property type="entry name" value="Beta-lactam/transpept-like"/>
</dbReference>
<dbReference type="Proteomes" id="UP000253345">
    <property type="component" value="Unassembled WGS sequence"/>
</dbReference>
<evidence type="ECO:0000259" key="1">
    <source>
        <dbReference type="Pfam" id="PF00144"/>
    </source>
</evidence>
<organism evidence="2 3">
    <name type="scientific">Paracoccus lutimaris</name>
    <dbReference type="NCBI Taxonomy" id="1490030"/>
    <lineage>
        <taxon>Bacteria</taxon>
        <taxon>Pseudomonadati</taxon>
        <taxon>Pseudomonadota</taxon>
        <taxon>Alphaproteobacteria</taxon>
        <taxon>Rhodobacterales</taxon>
        <taxon>Paracoccaceae</taxon>
        <taxon>Paracoccus</taxon>
    </lineage>
</organism>
<keyword evidence="3" id="KW-1185">Reference proteome</keyword>
<dbReference type="SUPFAM" id="SSF56601">
    <property type="entry name" value="beta-lactamase/transpeptidase-like"/>
    <property type="match status" value="1"/>
</dbReference>
<sequence length="378" mass="40406">MTAPRVIAALDRAIDSALTEKRVIGCAVLLAEAGRVIHARHAGLADREAGRPMQPGAWFRYASVSKPFTTVAALRLMDQGRLSPEDPVTRWLPDFTPRLPDGTQPLITVDQLMSHLAGLDYGFNQPDDGPYARAGVSDGIGDTGIPLAENLRRITSVPLDRAPGTRWRYSVATDVLGAVIEAATDMPLQEAMARLVTGPLGIEAAFSAPDPARLAANYADSRPEPQRMRGLTRVDNPLTPGQAYSFLPARIFDPEAYPSGGGGMAGTAEAALTLLETLREGSFLSDRIRLEAHRNRIGDQRHPMRGPGWGHAWAGAVRATPDRPEGSLPQGCLSWGGIYGHSWIVDPSRGRSLVALTNTAVEGMNGAFAVEIALATLA</sequence>
<dbReference type="InterPro" id="IPR001466">
    <property type="entry name" value="Beta-lactam-related"/>
</dbReference>
<evidence type="ECO:0000313" key="2">
    <source>
        <dbReference type="EMBL" id="RCW82850.1"/>
    </source>
</evidence>
<evidence type="ECO:0000313" key="3">
    <source>
        <dbReference type="Proteomes" id="UP000253345"/>
    </source>
</evidence>
<dbReference type="OrthoDB" id="5377981at2"/>
<reference evidence="2 3" key="1">
    <citation type="submission" date="2018-07" db="EMBL/GenBank/DDBJ databases">
        <title>Genomic Encyclopedia of Type Strains, Phase III (KMG-III): the genomes of soil and plant-associated and newly described type strains.</title>
        <authorList>
            <person name="Whitman W."/>
        </authorList>
    </citation>
    <scope>NUCLEOTIDE SEQUENCE [LARGE SCALE GENOMIC DNA]</scope>
    <source>
        <strain evidence="2 3">CECT 8525</strain>
    </source>
</reference>
<dbReference type="AlphaFoldDB" id="A0A368YRK9"/>
<comment type="caution">
    <text evidence="2">The sequence shown here is derived from an EMBL/GenBank/DDBJ whole genome shotgun (WGS) entry which is preliminary data.</text>
</comment>
<name>A0A368YRK9_9RHOB</name>
<dbReference type="PANTHER" id="PTHR43283">
    <property type="entry name" value="BETA-LACTAMASE-RELATED"/>
    <property type="match status" value="1"/>
</dbReference>
<dbReference type="PANTHER" id="PTHR43283:SF3">
    <property type="entry name" value="BETA-LACTAMASE FAMILY PROTEIN (AFU_ORTHOLOGUE AFUA_5G07500)"/>
    <property type="match status" value="1"/>
</dbReference>
<gene>
    <name evidence="2" type="ORF">DFP89_11154</name>
</gene>
<dbReference type="InterPro" id="IPR050789">
    <property type="entry name" value="Diverse_Enzym_Activities"/>
</dbReference>
<dbReference type="Pfam" id="PF00144">
    <property type="entry name" value="Beta-lactamase"/>
    <property type="match status" value="1"/>
</dbReference>
<accession>A0A368YRK9</accession>